<feature type="compositionally biased region" description="Basic residues" evidence="1">
    <location>
        <begin position="1"/>
        <end position="12"/>
    </location>
</feature>
<comment type="caution">
    <text evidence="3">The sequence shown here is derived from an EMBL/GenBank/DDBJ whole genome shotgun (WGS) entry which is preliminary data.</text>
</comment>
<evidence type="ECO:0000256" key="1">
    <source>
        <dbReference type="SAM" id="MobiDB-lite"/>
    </source>
</evidence>
<sequence>MMRGMTRKMKAKTKNEEESEEKIEEADVERSDEADEEGSKSECGNEEEEEGGETGENSEEEGESEDEEDTELEEHEKEKNEEEDVEEVMEERSSAKSRGTTGVDVVTTWKALLPGEVAKIATVKMANDVLKHLTMFGSGGPLGTTISADTHSQLELGDPSSKRKATTMGVVGVQLQALWGVHELSGKRLYDRLWERSAGGQWSLYTDEAGLIFCLLLRGLLSSISALSFIVIHTRLPSFALTHWFHLSKVDIVVKFIVALLCLLLRLFNPSSKEESKGSD</sequence>
<accession>A0AAP0PUU5</accession>
<dbReference type="EMBL" id="JBBNAG010000002">
    <property type="protein sequence ID" value="KAK9157253.1"/>
    <property type="molecule type" value="Genomic_DNA"/>
</dbReference>
<name>A0AAP0PUU5_9MAGN</name>
<keyword evidence="4" id="KW-1185">Reference proteome</keyword>
<reference evidence="3 4" key="1">
    <citation type="submission" date="2024-01" db="EMBL/GenBank/DDBJ databases">
        <title>Genome assemblies of Stephania.</title>
        <authorList>
            <person name="Yang L."/>
        </authorList>
    </citation>
    <scope>NUCLEOTIDE SEQUENCE [LARGE SCALE GENOMIC DNA]</scope>
    <source>
        <strain evidence="3">JXDWG</strain>
        <tissue evidence="3">Leaf</tissue>
    </source>
</reference>
<feature type="transmembrane region" description="Helical" evidence="2">
    <location>
        <begin position="211"/>
        <end position="232"/>
    </location>
</feature>
<keyword evidence="2" id="KW-0472">Membrane</keyword>
<proteinExistence type="predicted"/>
<feature type="compositionally biased region" description="Acidic residues" evidence="1">
    <location>
        <begin position="44"/>
        <end position="73"/>
    </location>
</feature>
<evidence type="ECO:0000313" key="3">
    <source>
        <dbReference type="EMBL" id="KAK9157253.1"/>
    </source>
</evidence>
<evidence type="ECO:0000313" key="4">
    <source>
        <dbReference type="Proteomes" id="UP001419268"/>
    </source>
</evidence>
<keyword evidence="2" id="KW-1133">Transmembrane helix</keyword>
<feature type="transmembrane region" description="Helical" evidence="2">
    <location>
        <begin position="252"/>
        <end position="269"/>
    </location>
</feature>
<dbReference type="Proteomes" id="UP001419268">
    <property type="component" value="Unassembled WGS sequence"/>
</dbReference>
<feature type="compositionally biased region" description="Acidic residues" evidence="1">
    <location>
        <begin position="17"/>
        <end position="36"/>
    </location>
</feature>
<gene>
    <name evidence="3" type="ORF">Scep_003827</name>
</gene>
<feature type="region of interest" description="Disordered" evidence="1">
    <location>
        <begin position="1"/>
        <end position="102"/>
    </location>
</feature>
<dbReference type="AlphaFoldDB" id="A0AAP0PUU5"/>
<protein>
    <submittedName>
        <fullName evidence="3">Uncharacterized protein</fullName>
    </submittedName>
</protein>
<organism evidence="3 4">
    <name type="scientific">Stephania cephalantha</name>
    <dbReference type="NCBI Taxonomy" id="152367"/>
    <lineage>
        <taxon>Eukaryota</taxon>
        <taxon>Viridiplantae</taxon>
        <taxon>Streptophyta</taxon>
        <taxon>Embryophyta</taxon>
        <taxon>Tracheophyta</taxon>
        <taxon>Spermatophyta</taxon>
        <taxon>Magnoliopsida</taxon>
        <taxon>Ranunculales</taxon>
        <taxon>Menispermaceae</taxon>
        <taxon>Menispermoideae</taxon>
        <taxon>Cissampelideae</taxon>
        <taxon>Stephania</taxon>
    </lineage>
</organism>
<keyword evidence="2" id="KW-0812">Transmembrane</keyword>
<evidence type="ECO:0000256" key="2">
    <source>
        <dbReference type="SAM" id="Phobius"/>
    </source>
</evidence>